<name>A0ABV0R9P3_9TELE</name>
<reference evidence="2 3" key="1">
    <citation type="submission" date="2021-06" db="EMBL/GenBank/DDBJ databases">
        <authorList>
            <person name="Palmer J.M."/>
        </authorList>
    </citation>
    <scope>NUCLEOTIDE SEQUENCE [LARGE SCALE GENOMIC DNA]</scope>
    <source>
        <strain evidence="2 3">XC_2019</strain>
        <tissue evidence="2">Muscle</tissue>
    </source>
</reference>
<feature type="region of interest" description="Disordered" evidence="1">
    <location>
        <begin position="136"/>
        <end position="160"/>
    </location>
</feature>
<proteinExistence type="predicted"/>
<dbReference type="Proteomes" id="UP001434883">
    <property type="component" value="Unassembled WGS sequence"/>
</dbReference>
<evidence type="ECO:0000313" key="2">
    <source>
        <dbReference type="EMBL" id="MEQ2204857.1"/>
    </source>
</evidence>
<comment type="caution">
    <text evidence="2">The sequence shown here is derived from an EMBL/GenBank/DDBJ whole genome shotgun (WGS) entry which is preliminary data.</text>
</comment>
<keyword evidence="3" id="KW-1185">Reference proteome</keyword>
<sequence length="201" mass="22763">MPVEASIEDLHNIHDQPSRDNVETDARVLKSPSELEEKLDREFLYHKHGSYACYNQPESAKGFHKNASNPFLQNPISLSDNALRHPAQEKSSVHSWTKSEPVQPTSETEVFYRPTTGLCDSINSCSSNASHLHTSLSTPSLPQFNQQHPHSHLDRQQSCPTSLGSVKTHAAYISVHVEMSIRCFLEWVLYGLKLRKRSDLF</sequence>
<organism evidence="2 3">
    <name type="scientific">Xenoophorus captivus</name>
    <dbReference type="NCBI Taxonomy" id="1517983"/>
    <lineage>
        <taxon>Eukaryota</taxon>
        <taxon>Metazoa</taxon>
        <taxon>Chordata</taxon>
        <taxon>Craniata</taxon>
        <taxon>Vertebrata</taxon>
        <taxon>Euteleostomi</taxon>
        <taxon>Actinopterygii</taxon>
        <taxon>Neopterygii</taxon>
        <taxon>Teleostei</taxon>
        <taxon>Neoteleostei</taxon>
        <taxon>Acanthomorphata</taxon>
        <taxon>Ovalentaria</taxon>
        <taxon>Atherinomorphae</taxon>
        <taxon>Cyprinodontiformes</taxon>
        <taxon>Goodeidae</taxon>
        <taxon>Xenoophorus</taxon>
    </lineage>
</organism>
<protein>
    <submittedName>
        <fullName evidence="2">Uncharacterized protein</fullName>
    </submittedName>
</protein>
<dbReference type="EMBL" id="JAHRIN010037831">
    <property type="protein sequence ID" value="MEQ2204857.1"/>
    <property type="molecule type" value="Genomic_DNA"/>
</dbReference>
<accession>A0ABV0R9P3</accession>
<gene>
    <name evidence="2" type="ORF">XENOCAPTIV_019792</name>
</gene>
<evidence type="ECO:0000313" key="3">
    <source>
        <dbReference type="Proteomes" id="UP001434883"/>
    </source>
</evidence>
<evidence type="ECO:0000256" key="1">
    <source>
        <dbReference type="SAM" id="MobiDB-lite"/>
    </source>
</evidence>